<name>A0A7J6RXR6_PEROL</name>
<sequence length="443" mass="48556">MSSSERPLECLVRQSGMSHASRPTLSLEGYRQRPTIHTALGDSSSPAGPPNSRRQQQSGASEATPDKAWESDIEARSPTARWFVKHRNEAGVFVQRAGDADAPVRLERLTKEPRRDGATRGGDSITEGDLRNHLAKLSGRLAGAKSEEELRAAVASVMEAGIGWMEGVQTALTTAEETLKKIQRVRLELREASHFGGIHEMGEALTATGSLWEPALDDRAFNELVQSVREKLGRLTEERREMAQQYMFEAKRLSSTMAAISAWFLLKDALARLRQTGASPELLMEAESAIKVVSDGLLKISPKQDQVRAAAAELMKDDATQRAVLQCDQWLDTNHATLRERSIVKLHVAQLRSKAIRRLRSAIESHLWGYAEVDCAIAHAVQDARDVGKRPGSRSSSNGGSGQKRYLSSIHAAVNQPSSASYGGIVLLTNPHRYLAMIRSIAA</sequence>
<evidence type="ECO:0000313" key="2">
    <source>
        <dbReference type="EMBL" id="KAF4725146.1"/>
    </source>
</evidence>
<organism evidence="2 3">
    <name type="scientific">Perkinsus olseni</name>
    <name type="common">Perkinsus atlanticus</name>
    <dbReference type="NCBI Taxonomy" id="32597"/>
    <lineage>
        <taxon>Eukaryota</taxon>
        <taxon>Sar</taxon>
        <taxon>Alveolata</taxon>
        <taxon>Perkinsozoa</taxon>
        <taxon>Perkinsea</taxon>
        <taxon>Perkinsida</taxon>
        <taxon>Perkinsidae</taxon>
        <taxon>Perkinsus</taxon>
    </lineage>
</organism>
<dbReference type="AlphaFoldDB" id="A0A7J6RXR6"/>
<gene>
    <name evidence="2" type="ORF">FOZ62_022648</name>
</gene>
<reference evidence="2 3" key="1">
    <citation type="submission" date="2020-04" db="EMBL/GenBank/DDBJ databases">
        <title>Perkinsus olseni comparative genomics.</title>
        <authorList>
            <person name="Bogema D.R."/>
        </authorList>
    </citation>
    <scope>NUCLEOTIDE SEQUENCE [LARGE SCALE GENOMIC DNA]</scope>
    <source>
        <strain evidence="2">ATCC PRA-205</strain>
    </source>
</reference>
<evidence type="ECO:0000313" key="3">
    <source>
        <dbReference type="Proteomes" id="UP000574390"/>
    </source>
</evidence>
<evidence type="ECO:0000256" key="1">
    <source>
        <dbReference type="SAM" id="MobiDB-lite"/>
    </source>
</evidence>
<dbReference type="EMBL" id="JABANM010019023">
    <property type="protein sequence ID" value="KAF4725146.1"/>
    <property type="molecule type" value="Genomic_DNA"/>
</dbReference>
<comment type="caution">
    <text evidence="2">The sequence shown here is derived from an EMBL/GenBank/DDBJ whole genome shotgun (WGS) entry which is preliminary data.</text>
</comment>
<dbReference type="Proteomes" id="UP000574390">
    <property type="component" value="Unassembled WGS sequence"/>
</dbReference>
<feature type="compositionally biased region" description="Polar residues" evidence="1">
    <location>
        <begin position="15"/>
        <end position="24"/>
    </location>
</feature>
<proteinExistence type="predicted"/>
<accession>A0A7J6RXR6</accession>
<feature type="region of interest" description="Disordered" evidence="1">
    <location>
        <begin position="109"/>
        <end position="130"/>
    </location>
</feature>
<protein>
    <submittedName>
        <fullName evidence="2">Uncharacterized protein</fullName>
    </submittedName>
</protein>
<feature type="compositionally biased region" description="Basic and acidic residues" evidence="1">
    <location>
        <begin position="109"/>
        <end position="118"/>
    </location>
</feature>
<feature type="region of interest" description="Disordered" evidence="1">
    <location>
        <begin position="1"/>
        <end position="72"/>
    </location>
</feature>
<feature type="compositionally biased region" description="Polar residues" evidence="1">
    <location>
        <begin position="41"/>
        <end position="61"/>
    </location>
</feature>